<dbReference type="InterPro" id="IPR023817">
    <property type="entry name" value="Frankia_40_dom"/>
</dbReference>
<evidence type="ECO:0000313" key="2">
    <source>
        <dbReference type="Proteomes" id="UP000604475"/>
    </source>
</evidence>
<accession>A0A937RH18</accession>
<keyword evidence="2" id="KW-1185">Reference proteome</keyword>
<dbReference type="Proteomes" id="UP000604475">
    <property type="component" value="Unassembled WGS sequence"/>
</dbReference>
<organism evidence="1 2">
    <name type="scientific">Frankia nepalensis</name>
    <dbReference type="NCBI Taxonomy" id="1836974"/>
    <lineage>
        <taxon>Bacteria</taxon>
        <taxon>Bacillati</taxon>
        <taxon>Actinomycetota</taxon>
        <taxon>Actinomycetes</taxon>
        <taxon>Frankiales</taxon>
        <taxon>Frankiaceae</taxon>
        <taxon>Frankia</taxon>
    </lineage>
</organism>
<protein>
    <submittedName>
        <fullName evidence="1">Recombinase family protein</fullName>
    </submittedName>
</protein>
<dbReference type="EMBL" id="JAEACQ010000123">
    <property type="protein sequence ID" value="MBL7626228.1"/>
    <property type="molecule type" value="Genomic_DNA"/>
</dbReference>
<dbReference type="RefSeq" id="WP_202998743.1">
    <property type="nucleotide sequence ID" value="NZ_JADWYU010000142.1"/>
</dbReference>
<sequence>MATTPRTAYGYLAVPDTDEDQINGLHSRLAAHAAHAGLALLEVYADRNTIPAMPDRPSLDRLLTELADHPGAVLLVPGPTHLPAAPTAHRALMHRLAQTGATLRTLTTPAPHLPAAPTLEDPIRRPLSGSGSVRLTAQGTFEISLEPGDPAAALASALVRLPADSRFVESYGDVSTTLVFHPTPDLAGHPR</sequence>
<dbReference type="AlphaFoldDB" id="A0A937RH18"/>
<reference evidence="1" key="1">
    <citation type="submission" date="2020-12" db="EMBL/GenBank/DDBJ databases">
        <title>Genomic characterization of non-nitrogen-fixing Frankia strains.</title>
        <authorList>
            <person name="Carlos-Shanley C."/>
            <person name="Guerra T."/>
            <person name="Hahn D."/>
        </authorList>
    </citation>
    <scope>NUCLEOTIDE SEQUENCE</scope>
    <source>
        <strain evidence="1">CN6</strain>
    </source>
</reference>
<comment type="caution">
    <text evidence="1">The sequence shown here is derived from an EMBL/GenBank/DDBJ whole genome shotgun (WGS) entry which is preliminary data.</text>
</comment>
<evidence type="ECO:0000313" key="1">
    <source>
        <dbReference type="EMBL" id="MBL7626228.1"/>
    </source>
</evidence>
<dbReference type="NCBIfam" id="TIGR03917">
    <property type="entry name" value="Frankia_40_dom"/>
    <property type="match status" value="1"/>
</dbReference>
<proteinExistence type="predicted"/>
<name>A0A937RH18_9ACTN</name>
<gene>
    <name evidence="1" type="ORF">I7412_03360</name>
</gene>